<feature type="domain" description="NADP-dependent oxidoreductase" evidence="5">
    <location>
        <begin position="5"/>
        <end position="268"/>
    </location>
</feature>
<dbReference type="CDD" id="cd19071">
    <property type="entry name" value="AKR_AKR1-5-like"/>
    <property type="match status" value="1"/>
</dbReference>
<feature type="active site" description="Proton donor" evidence="2">
    <location>
        <position position="38"/>
    </location>
</feature>
<dbReference type="PROSITE" id="PS00063">
    <property type="entry name" value="ALDOKETO_REDUCTASE_3"/>
    <property type="match status" value="1"/>
</dbReference>
<evidence type="ECO:0000256" key="2">
    <source>
        <dbReference type="PIRSR" id="PIRSR000097-1"/>
    </source>
</evidence>
<feature type="site" description="Lowers pKa of active site Tyr" evidence="4">
    <location>
        <position position="67"/>
    </location>
</feature>
<feature type="binding site" evidence="3">
    <location>
        <position position="98"/>
    </location>
    <ligand>
        <name>substrate</name>
    </ligand>
</feature>
<dbReference type="PROSITE" id="PS00062">
    <property type="entry name" value="ALDOKETO_REDUCTASE_2"/>
    <property type="match status" value="1"/>
</dbReference>
<dbReference type="SUPFAM" id="SSF51430">
    <property type="entry name" value="NAD(P)-linked oxidoreductase"/>
    <property type="match status" value="1"/>
</dbReference>
<keyword evidence="7" id="KW-1185">Reference proteome</keyword>
<dbReference type="FunFam" id="3.20.20.100:FF:000002">
    <property type="entry name" value="2,5-diketo-D-gluconic acid reductase A"/>
    <property type="match status" value="1"/>
</dbReference>
<sequence>MPLFGLGTWKSKAGGALETSLRTAFECGYRHIDCASAYSNEDSVGKTFQEVFAEGNVTRDDIWVTSKLFNKDHARVRDACQQTLKDLQLEQLDLYLMHWPAVSGCEGPTLKPSIKETWQDMERLVDDGLVKSIGISNFSAKKTKDLLSYARIKPVANQVEVHPYHRNSTVVEFCQAQSINITAYSPLGSNDSEKMFGREGIPKILDNETVCRVAAELGWTPAQVLLRWSLQKGFATIPKSTNPQRIIENIEVLGLELPAEQFEKLNSLSFQIRMLDGNFTTGENTPYPTIRELWDDEVPEENLKRRNLVAA</sequence>
<dbReference type="Proteomes" id="UP001438707">
    <property type="component" value="Unassembled WGS sequence"/>
</dbReference>
<dbReference type="InterPro" id="IPR036812">
    <property type="entry name" value="NAD(P)_OxRdtase_dom_sf"/>
</dbReference>
<evidence type="ECO:0000259" key="5">
    <source>
        <dbReference type="Pfam" id="PF00248"/>
    </source>
</evidence>
<evidence type="ECO:0000256" key="3">
    <source>
        <dbReference type="PIRSR" id="PIRSR000097-2"/>
    </source>
</evidence>
<dbReference type="Gene3D" id="3.20.20.100">
    <property type="entry name" value="NADP-dependent oxidoreductase domain"/>
    <property type="match status" value="1"/>
</dbReference>
<protein>
    <recommendedName>
        <fullName evidence="5">NADP-dependent oxidoreductase domain-containing protein</fullName>
    </recommendedName>
</protein>
<dbReference type="PANTHER" id="PTHR11732">
    <property type="entry name" value="ALDO/KETO REDUCTASE"/>
    <property type="match status" value="1"/>
</dbReference>
<reference evidence="6 7" key="1">
    <citation type="journal article" date="2024" name="Nat. Commun.">
        <title>Phylogenomics reveals the evolutionary origins of lichenization in chlorophyte algae.</title>
        <authorList>
            <person name="Puginier C."/>
            <person name="Libourel C."/>
            <person name="Otte J."/>
            <person name="Skaloud P."/>
            <person name="Haon M."/>
            <person name="Grisel S."/>
            <person name="Petersen M."/>
            <person name="Berrin J.G."/>
            <person name="Delaux P.M."/>
            <person name="Dal Grande F."/>
            <person name="Keller J."/>
        </authorList>
    </citation>
    <scope>NUCLEOTIDE SEQUENCE [LARGE SCALE GENOMIC DNA]</scope>
    <source>
        <strain evidence="6 7">SAG 2145</strain>
    </source>
</reference>
<comment type="caution">
    <text evidence="6">The sequence shown here is derived from an EMBL/GenBank/DDBJ whole genome shotgun (WGS) entry which is preliminary data.</text>
</comment>
<accession>A0AAW1S629</accession>
<dbReference type="InterPro" id="IPR018170">
    <property type="entry name" value="Aldo/ket_reductase_CS"/>
</dbReference>
<dbReference type="PIRSF" id="PIRSF000097">
    <property type="entry name" value="AKR"/>
    <property type="match status" value="1"/>
</dbReference>
<dbReference type="GO" id="GO:0016616">
    <property type="term" value="F:oxidoreductase activity, acting on the CH-OH group of donors, NAD or NADP as acceptor"/>
    <property type="evidence" value="ECO:0007669"/>
    <property type="project" value="UniProtKB-ARBA"/>
</dbReference>
<dbReference type="AlphaFoldDB" id="A0AAW1S629"/>
<dbReference type="InterPro" id="IPR020471">
    <property type="entry name" value="AKR"/>
</dbReference>
<dbReference type="PRINTS" id="PR00069">
    <property type="entry name" value="ALDKETRDTASE"/>
</dbReference>
<evidence type="ECO:0000313" key="7">
    <source>
        <dbReference type="Proteomes" id="UP001438707"/>
    </source>
</evidence>
<dbReference type="EMBL" id="JALJOS010000003">
    <property type="protein sequence ID" value="KAK9841422.1"/>
    <property type="molecule type" value="Genomic_DNA"/>
</dbReference>
<name>A0AAW1S629_9CHLO</name>
<dbReference type="PROSITE" id="PS00798">
    <property type="entry name" value="ALDOKETO_REDUCTASE_1"/>
    <property type="match status" value="1"/>
</dbReference>
<organism evidence="6 7">
    <name type="scientific">Apatococcus lobatus</name>
    <dbReference type="NCBI Taxonomy" id="904363"/>
    <lineage>
        <taxon>Eukaryota</taxon>
        <taxon>Viridiplantae</taxon>
        <taxon>Chlorophyta</taxon>
        <taxon>core chlorophytes</taxon>
        <taxon>Trebouxiophyceae</taxon>
        <taxon>Chlorellales</taxon>
        <taxon>Chlorellaceae</taxon>
        <taxon>Apatococcus</taxon>
    </lineage>
</organism>
<proteinExistence type="predicted"/>
<keyword evidence="1" id="KW-0560">Oxidoreductase</keyword>
<gene>
    <name evidence="6" type="ORF">WJX74_005450</name>
</gene>
<evidence type="ECO:0000256" key="4">
    <source>
        <dbReference type="PIRSR" id="PIRSR000097-3"/>
    </source>
</evidence>
<evidence type="ECO:0000313" key="6">
    <source>
        <dbReference type="EMBL" id="KAK9841422.1"/>
    </source>
</evidence>
<dbReference type="InterPro" id="IPR023210">
    <property type="entry name" value="NADP_OxRdtase_dom"/>
</dbReference>
<evidence type="ECO:0000256" key="1">
    <source>
        <dbReference type="ARBA" id="ARBA00023002"/>
    </source>
</evidence>
<dbReference type="Pfam" id="PF00248">
    <property type="entry name" value="Aldo_ket_red"/>
    <property type="match status" value="1"/>
</dbReference>